<evidence type="ECO:0000313" key="7">
    <source>
        <dbReference type="Proteomes" id="UP000785625"/>
    </source>
</evidence>
<accession>A0ABS2GY36</accession>
<evidence type="ECO:0000313" key="6">
    <source>
        <dbReference type="EMBL" id="MBM6941200.1"/>
    </source>
</evidence>
<dbReference type="EMBL" id="JACJKU010000079">
    <property type="protein sequence ID" value="MBM6941200.1"/>
    <property type="molecule type" value="Genomic_DNA"/>
</dbReference>
<dbReference type="RefSeq" id="WP_204785438.1">
    <property type="nucleotide sequence ID" value="NZ_CALVGD010000011.1"/>
</dbReference>
<keyword evidence="4 5" id="KW-0472">Membrane</keyword>
<evidence type="ECO:0000256" key="2">
    <source>
        <dbReference type="ARBA" id="ARBA00022692"/>
    </source>
</evidence>
<proteinExistence type="predicted"/>
<protein>
    <submittedName>
        <fullName evidence="6">DUF4870 domain-containing protein</fullName>
    </submittedName>
</protein>
<evidence type="ECO:0000256" key="3">
    <source>
        <dbReference type="ARBA" id="ARBA00022989"/>
    </source>
</evidence>
<keyword evidence="2 5" id="KW-0812">Transmembrane</keyword>
<comment type="caution">
    <text evidence="6">The sequence shown here is derived from an EMBL/GenBank/DDBJ whole genome shotgun (WGS) entry which is preliminary data.</text>
</comment>
<keyword evidence="7" id="KW-1185">Reference proteome</keyword>
<organism evidence="6 7">
    <name type="scientific">Limosilactobacillus coleohominis</name>
    <dbReference type="NCBI Taxonomy" id="181675"/>
    <lineage>
        <taxon>Bacteria</taxon>
        <taxon>Bacillati</taxon>
        <taxon>Bacillota</taxon>
        <taxon>Bacilli</taxon>
        <taxon>Lactobacillales</taxon>
        <taxon>Lactobacillaceae</taxon>
        <taxon>Limosilactobacillus</taxon>
    </lineage>
</organism>
<dbReference type="Proteomes" id="UP000785625">
    <property type="component" value="Unassembled WGS sequence"/>
</dbReference>
<dbReference type="Pfam" id="PF09685">
    <property type="entry name" value="MamF_MmsF"/>
    <property type="match status" value="1"/>
</dbReference>
<feature type="transmembrane region" description="Helical" evidence="5">
    <location>
        <begin position="14"/>
        <end position="34"/>
    </location>
</feature>
<keyword evidence="3 5" id="KW-1133">Transmembrane helix</keyword>
<dbReference type="InterPro" id="IPR019109">
    <property type="entry name" value="MamF_MmsF"/>
</dbReference>
<comment type="subcellular location">
    <subcellularLocation>
        <location evidence="1">Membrane</location>
        <topology evidence="1">Multi-pass membrane protein</topology>
    </subcellularLocation>
</comment>
<name>A0ABS2GY36_9LACO</name>
<evidence type="ECO:0000256" key="4">
    <source>
        <dbReference type="ARBA" id="ARBA00023136"/>
    </source>
</evidence>
<feature type="transmembrane region" description="Helical" evidence="5">
    <location>
        <begin position="46"/>
        <end position="70"/>
    </location>
</feature>
<evidence type="ECO:0000256" key="1">
    <source>
        <dbReference type="ARBA" id="ARBA00004141"/>
    </source>
</evidence>
<evidence type="ECO:0000256" key="5">
    <source>
        <dbReference type="SAM" id="Phobius"/>
    </source>
</evidence>
<gene>
    <name evidence="6" type="ORF">H5975_06950</name>
</gene>
<feature type="transmembrane region" description="Helical" evidence="5">
    <location>
        <begin position="82"/>
        <end position="104"/>
    </location>
</feature>
<sequence>MDNQSTTSRVLSSLAYLSILFLPVIFPLIIWIVDRQDSYVKHHAKAAFWSQIFPAIYVLVTLLIFFIMGASGVEQIRSAGGWVFATFTVFALLIALLLYIYNLAMGISVLIKRQ</sequence>
<reference evidence="6 7" key="1">
    <citation type="journal article" date="2021" name="Sci. Rep.">
        <title>The distribution of antibiotic resistance genes in chicken gut microbiota commensals.</title>
        <authorList>
            <person name="Juricova H."/>
            <person name="Matiasovicova J."/>
            <person name="Kubasova T."/>
            <person name="Cejkova D."/>
            <person name="Rychlik I."/>
        </authorList>
    </citation>
    <scope>NUCLEOTIDE SEQUENCE [LARGE SCALE GENOMIC DNA]</scope>
    <source>
        <strain evidence="6 7">An574</strain>
    </source>
</reference>